<keyword evidence="3" id="KW-1185">Reference proteome</keyword>
<gene>
    <name evidence="2" type="ORF">MicloDRAFT_00008590</name>
</gene>
<dbReference type="AlphaFoldDB" id="I4Z317"/>
<feature type="compositionally biased region" description="Gly residues" evidence="1">
    <location>
        <begin position="49"/>
        <end position="62"/>
    </location>
</feature>
<dbReference type="RefSeq" id="WP_009489498.1">
    <property type="nucleotide sequence ID" value="NZ_CP141048.1"/>
</dbReference>
<reference evidence="2 3" key="1">
    <citation type="submission" date="2012-02" db="EMBL/GenBank/DDBJ databases">
        <title>Improved High-Quality Draft sequence of Microvirga sp. WSM3557.</title>
        <authorList>
            <consortium name="US DOE Joint Genome Institute"/>
            <person name="Lucas S."/>
            <person name="Han J."/>
            <person name="Lapidus A."/>
            <person name="Cheng J.-F."/>
            <person name="Goodwin L."/>
            <person name="Pitluck S."/>
            <person name="Peters L."/>
            <person name="Zhang X."/>
            <person name="Detter J.C."/>
            <person name="Han C."/>
            <person name="Tapia R."/>
            <person name="Land M."/>
            <person name="Hauser L."/>
            <person name="Kyrpides N."/>
            <person name="Ivanova N."/>
            <person name="Pagani I."/>
            <person name="Brau L."/>
            <person name="Yates R."/>
            <person name="O'Hara G."/>
            <person name="Rui T."/>
            <person name="Howieson J."/>
            <person name="Reeve W."/>
            <person name="Woyke T."/>
        </authorList>
    </citation>
    <scope>NUCLEOTIDE SEQUENCE [LARGE SCALE GENOMIC DNA]</scope>
    <source>
        <strain evidence="2 3">WSM3557</strain>
    </source>
</reference>
<protein>
    <submittedName>
        <fullName evidence="2">Uncharacterized protein</fullName>
    </submittedName>
</protein>
<evidence type="ECO:0000256" key="1">
    <source>
        <dbReference type="SAM" id="MobiDB-lite"/>
    </source>
</evidence>
<evidence type="ECO:0000313" key="2">
    <source>
        <dbReference type="EMBL" id="EIM30609.1"/>
    </source>
</evidence>
<dbReference type="EMBL" id="JH660637">
    <property type="protein sequence ID" value="EIM30609.1"/>
    <property type="molecule type" value="Genomic_DNA"/>
</dbReference>
<name>I4Z317_9HYPH</name>
<feature type="region of interest" description="Disordered" evidence="1">
    <location>
        <begin position="40"/>
        <end position="64"/>
    </location>
</feature>
<dbReference type="STRING" id="864069.MicloDRAFT_00008590"/>
<evidence type="ECO:0000313" key="3">
    <source>
        <dbReference type="Proteomes" id="UP000003947"/>
    </source>
</evidence>
<dbReference type="Proteomes" id="UP000003947">
    <property type="component" value="Unassembled WGS sequence"/>
</dbReference>
<organism evidence="2 3">
    <name type="scientific">Microvirga lotononidis</name>
    <dbReference type="NCBI Taxonomy" id="864069"/>
    <lineage>
        <taxon>Bacteria</taxon>
        <taxon>Pseudomonadati</taxon>
        <taxon>Pseudomonadota</taxon>
        <taxon>Alphaproteobacteria</taxon>
        <taxon>Hyphomicrobiales</taxon>
        <taxon>Methylobacteriaceae</taxon>
        <taxon>Microvirga</taxon>
    </lineage>
</organism>
<accession>I4Z317</accession>
<dbReference type="eggNOG" id="COG4695">
    <property type="taxonomic scope" value="Bacteria"/>
</dbReference>
<proteinExistence type="predicted"/>
<sequence length="246" mass="27195">MSISSSSHREWLGARRAFSIAQLELRSLRIALALKRFNPSQPRVPAGTPNGGQWVGESGSGGEARVETVNWPARRSGGIRTIRGRIYETSPTQETRLAATEARATALVREVQRRDPNWKPRPNLYEGVEGEILAHQATALQATARLRELRAQEPVCRPIGDAPPLSRGGSSDGIYTIPTSVFREMLITVTPGSQIITSPVGYRGQWYQQPDGSVFGIRWSERYGVTLDVIRSNNPLVPNGYKVHQK</sequence>
<dbReference type="OrthoDB" id="8115513at2"/>
<dbReference type="PATRIC" id="fig|864069.3.peg.955"/>
<dbReference type="HOGENOM" id="CLU_1146167_0_0_5"/>